<organism evidence="3 4">
    <name type="scientific">Saccharospirillum mangrovi</name>
    <dbReference type="NCBI Taxonomy" id="2161747"/>
    <lineage>
        <taxon>Bacteria</taxon>
        <taxon>Pseudomonadati</taxon>
        <taxon>Pseudomonadota</taxon>
        <taxon>Gammaproteobacteria</taxon>
        <taxon>Oceanospirillales</taxon>
        <taxon>Saccharospirillaceae</taxon>
        <taxon>Saccharospirillum</taxon>
    </lineage>
</organism>
<dbReference type="InterPro" id="IPR004408">
    <property type="entry name" value="Biotin_CoA_COase_ligase"/>
</dbReference>
<dbReference type="Gene3D" id="2.30.30.100">
    <property type="match status" value="1"/>
</dbReference>
<sequence length="313" mass="34356">MDKISQYEHILKRLQREEFVSGSALAVDLGVSRTVINRRLQELSSMGLRTDAISGRGYRLDERVKLLDVSALTIPQGFQFQRHLITASTNDDVLALLRLASHPVIVTTEFQSGGRGRRGRAWQNAFGQDLAVSFGFPIEGVEGIKPYSVIAGFALAKALKGWGLENVGVKWPNDLYVNDGKIAGVLTELHTLPSGVMYVVMGVGMNINRKDFSAVDQAATSLAREMGHEVSRTDVLGLIVSVLGDLIKSQFAQYDAQEWKPFDVLYERQIDVLQGENIRSGIAQGVAHDGSLWFVCNGERTALNGGEISVRPK</sequence>
<dbReference type="PANTHER" id="PTHR12835">
    <property type="entry name" value="BIOTIN PROTEIN LIGASE"/>
    <property type="match status" value="1"/>
</dbReference>
<dbReference type="InterPro" id="IPR045864">
    <property type="entry name" value="aa-tRNA-synth_II/BPL/LPL"/>
</dbReference>
<gene>
    <name evidence="3" type="ORF">ACFOOG_15265</name>
</gene>
<keyword evidence="4" id="KW-1185">Reference proteome</keyword>
<evidence type="ECO:0000259" key="2">
    <source>
        <dbReference type="PROSITE" id="PS51733"/>
    </source>
</evidence>
<dbReference type="InterPro" id="IPR019885">
    <property type="entry name" value="Tscrpt_reg_HTH_AsnC-type_CS"/>
</dbReference>
<protein>
    <submittedName>
        <fullName evidence="3">Biotin--[acetyl-CoA-carboxylase] ligase</fullName>
        <ecNumber evidence="3">6.3.4.15</ecNumber>
    </submittedName>
</protein>
<dbReference type="InterPro" id="IPR004143">
    <property type="entry name" value="BPL_LPL_catalytic"/>
</dbReference>
<dbReference type="EMBL" id="JBHRYR010000006">
    <property type="protein sequence ID" value="MFC3854202.1"/>
    <property type="molecule type" value="Genomic_DNA"/>
</dbReference>
<evidence type="ECO:0000313" key="4">
    <source>
        <dbReference type="Proteomes" id="UP001595617"/>
    </source>
</evidence>
<dbReference type="NCBIfam" id="TIGR00121">
    <property type="entry name" value="birA_ligase"/>
    <property type="match status" value="1"/>
</dbReference>
<dbReference type="InterPro" id="IPR036388">
    <property type="entry name" value="WH-like_DNA-bd_sf"/>
</dbReference>
<accession>A0ABV8A085</accession>
<dbReference type="EC" id="6.3.4.15" evidence="3"/>
<proteinExistence type="predicted"/>
<evidence type="ECO:0000313" key="3">
    <source>
        <dbReference type="EMBL" id="MFC3854202.1"/>
    </source>
</evidence>
<dbReference type="GO" id="GO:0004077">
    <property type="term" value="F:biotin--[biotin carboxyl-carrier protein] ligase activity"/>
    <property type="evidence" value="ECO:0007669"/>
    <property type="project" value="UniProtKB-EC"/>
</dbReference>
<dbReference type="Pfam" id="PF08279">
    <property type="entry name" value="HTH_11"/>
    <property type="match status" value="1"/>
</dbReference>
<dbReference type="SUPFAM" id="SSF55681">
    <property type="entry name" value="Class II aaRS and biotin synthetases"/>
    <property type="match status" value="1"/>
</dbReference>
<comment type="caution">
    <text evidence="3">The sequence shown here is derived from an EMBL/GenBank/DDBJ whole genome shotgun (WGS) entry which is preliminary data.</text>
</comment>
<dbReference type="PANTHER" id="PTHR12835:SF5">
    <property type="entry name" value="BIOTIN--PROTEIN LIGASE"/>
    <property type="match status" value="1"/>
</dbReference>
<evidence type="ECO:0000256" key="1">
    <source>
        <dbReference type="ARBA" id="ARBA00022598"/>
    </source>
</evidence>
<dbReference type="CDD" id="cd16442">
    <property type="entry name" value="BPL"/>
    <property type="match status" value="1"/>
</dbReference>
<dbReference type="Proteomes" id="UP001595617">
    <property type="component" value="Unassembled WGS sequence"/>
</dbReference>
<dbReference type="InterPro" id="IPR008988">
    <property type="entry name" value="Transcriptional_repressor_C"/>
</dbReference>
<dbReference type="Pfam" id="PF03099">
    <property type="entry name" value="BPL_LplA_LipB"/>
    <property type="match status" value="1"/>
</dbReference>
<feature type="domain" description="BPL/LPL catalytic" evidence="2">
    <location>
        <begin position="72"/>
        <end position="251"/>
    </location>
</feature>
<dbReference type="PROSITE" id="PS51733">
    <property type="entry name" value="BPL_LPL_CATALYTIC"/>
    <property type="match status" value="1"/>
</dbReference>
<dbReference type="InterPro" id="IPR013196">
    <property type="entry name" value="HTH_11"/>
</dbReference>
<dbReference type="RefSeq" id="WP_380698255.1">
    <property type="nucleotide sequence ID" value="NZ_JBHRYR010000006.1"/>
</dbReference>
<dbReference type="SUPFAM" id="SSF46785">
    <property type="entry name" value="Winged helix' DNA-binding domain"/>
    <property type="match status" value="1"/>
</dbReference>
<dbReference type="Gene3D" id="3.30.930.10">
    <property type="entry name" value="Bira Bifunctional Protein, Domain 2"/>
    <property type="match status" value="1"/>
</dbReference>
<keyword evidence="1 3" id="KW-0436">Ligase</keyword>
<name>A0ABV8A085_9GAMM</name>
<dbReference type="Gene3D" id="1.10.10.10">
    <property type="entry name" value="Winged helix-like DNA-binding domain superfamily/Winged helix DNA-binding domain"/>
    <property type="match status" value="1"/>
</dbReference>
<reference evidence="4" key="1">
    <citation type="journal article" date="2019" name="Int. J. Syst. Evol. Microbiol.">
        <title>The Global Catalogue of Microorganisms (GCM) 10K type strain sequencing project: providing services to taxonomists for standard genome sequencing and annotation.</title>
        <authorList>
            <consortium name="The Broad Institute Genomics Platform"/>
            <consortium name="The Broad Institute Genome Sequencing Center for Infectious Disease"/>
            <person name="Wu L."/>
            <person name="Ma J."/>
        </authorList>
    </citation>
    <scope>NUCLEOTIDE SEQUENCE [LARGE SCALE GENOMIC DNA]</scope>
    <source>
        <strain evidence="4">IBRC 10765</strain>
    </source>
</reference>
<dbReference type="PROSITE" id="PS00519">
    <property type="entry name" value="HTH_ASNC_1"/>
    <property type="match status" value="1"/>
</dbReference>
<dbReference type="InterPro" id="IPR036390">
    <property type="entry name" value="WH_DNA-bd_sf"/>
</dbReference>
<dbReference type="SUPFAM" id="SSF50037">
    <property type="entry name" value="C-terminal domain of transcriptional repressors"/>
    <property type="match status" value="1"/>
</dbReference>